<name>B8G520_CHLAD</name>
<evidence type="ECO:0000256" key="3">
    <source>
        <dbReference type="ARBA" id="ARBA00022448"/>
    </source>
</evidence>
<dbReference type="RefSeq" id="WP_012616019.1">
    <property type="nucleotide sequence ID" value="NC_011831.1"/>
</dbReference>
<dbReference type="Gene3D" id="3.40.190.10">
    <property type="entry name" value="Periplasmic binding protein-like II"/>
    <property type="match status" value="1"/>
</dbReference>
<dbReference type="PROSITE" id="PS51257">
    <property type="entry name" value="PROKAR_LIPOPROTEIN"/>
    <property type="match status" value="1"/>
</dbReference>
<feature type="signal peptide" evidence="6">
    <location>
        <begin position="1"/>
        <end position="22"/>
    </location>
</feature>
<evidence type="ECO:0000313" key="7">
    <source>
        <dbReference type="EMBL" id="ACL23653.1"/>
    </source>
</evidence>
<evidence type="ECO:0000256" key="1">
    <source>
        <dbReference type="ARBA" id="ARBA00004196"/>
    </source>
</evidence>
<sequence length="443" mass="47967">MMLRKHTLSWIALIALFTVMLAACGGGQPTTGSGSGGQSGSSANTGGSGQAVTIRWRTRPGDAAEQRVYEELNTLVNEKLKDKGITAVYDPAPNQGYFEKLKTELAAGNAPDIFWIGGVELADFVNTGQILDLKPLIDADSSFQLSNFYPNVIEQLTRDGKIYGLPRDISTMVVYYNEDLFKAAGLKTPKELAAEGNWNWDTMLEAARKLTDPAKQQYGLGFGNWWGPAWGYFVNAAGGSPFTPDRRGCALNSPEAINGAKMVRMLYDEKLLPAGDADGEALFNAGKVAMYFNGRWFTPGVRTNAQFNWDVAVMPEGKVKSTWLFWGPYLVNAKTANAQAAWEVLKVLTSAEATAKVAALGTNIPPRSDQEAVNAFLASTPPANNQAFLDGIPYAALEAPVWDGSWADFSGIVQSLWDQMIAGQITPEQFGQQACEQAASTFK</sequence>
<keyword evidence="4 6" id="KW-0732">Signal</keyword>
<dbReference type="InterPro" id="IPR050490">
    <property type="entry name" value="Bact_solute-bd_prot1"/>
</dbReference>
<dbReference type="SUPFAM" id="SSF53850">
    <property type="entry name" value="Periplasmic binding protein-like II"/>
    <property type="match status" value="1"/>
</dbReference>
<dbReference type="STRING" id="326427.Cagg_0729"/>
<dbReference type="eggNOG" id="COG1653">
    <property type="taxonomic scope" value="Bacteria"/>
</dbReference>
<reference evidence="7" key="1">
    <citation type="submission" date="2008-12" db="EMBL/GenBank/DDBJ databases">
        <title>Complete sequence of Chloroflexus aggregans DSM 9485.</title>
        <authorList>
            <consortium name="US DOE Joint Genome Institute"/>
            <person name="Lucas S."/>
            <person name="Copeland A."/>
            <person name="Lapidus A."/>
            <person name="Glavina del Rio T."/>
            <person name="Dalin E."/>
            <person name="Tice H."/>
            <person name="Pitluck S."/>
            <person name="Foster B."/>
            <person name="Larimer F."/>
            <person name="Land M."/>
            <person name="Hauser L."/>
            <person name="Kyrpides N."/>
            <person name="Mikhailova N."/>
            <person name="Bryant D."/>
            <person name="Richardson P."/>
        </authorList>
    </citation>
    <scope>NUCLEOTIDE SEQUENCE</scope>
    <source>
        <strain evidence="7">DSM 9485</strain>
    </source>
</reference>
<evidence type="ECO:0000313" key="8">
    <source>
        <dbReference type="Proteomes" id="UP000002508"/>
    </source>
</evidence>
<comment type="similarity">
    <text evidence="2">Belongs to the bacterial solute-binding protein 1 family.</text>
</comment>
<dbReference type="HOGENOM" id="CLU_031285_10_5_0"/>
<feature type="region of interest" description="Disordered" evidence="5">
    <location>
        <begin position="29"/>
        <end position="51"/>
    </location>
</feature>
<dbReference type="EMBL" id="CP001337">
    <property type="protein sequence ID" value="ACL23653.1"/>
    <property type="molecule type" value="Genomic_DNA"/>
</dbReference>
<dbReference type="InterPro" id="IPR006059">
    <property type="entry name" value="SBP"/>
</dbReference>
<evidence type="ECO:0000256" key="2">
    <source>
        <dbReference type="ARBA" id="ARBA00008520"/>
    </source>
</evidence>
<dbReference type="AlphaFoldDB" id="B8G520"/>
<gene>
    <name evidence="7" type="ordered locus">Cagg_0729</name>
</gene>
<feature type="compositionally biased region" description="Gly residues" evidence="5">
    <location>
        <begin position="29"/>
        <end position="39"/>
    </location>
</feature>
<dbReference type="PANTHER" id="PTHR43649:SF31">
    <property type="entry name" value="SN-GLYCEROL-3-PHOSPHATE-BINDING PERIPLASMIC PROTEIN UGPB"/>
    <property type="match status" value="1"/>
</dbReference>
<dbReference type="PANTHER" id="PTHR43649">
    <property type="entry name" value="ARABINOSE-BINDING PROTEIN-RELATED"/>
    <property type="match status" value="1"/>
</dbReference>
<organism evidence="7 8">
    <name type="scientific">Chloroflexus aggregans (strain MD-66 / DSM 9485)</name>
    <dbReference type="NCBI Taxonomy" id="326427"/>
    <lineage>
        <taxon>Bacteria</taxon>
        <taxon>Bacillati</taxon>
        <taxon>Chloroflexota</taxon>
        <taxon>Chloroflexia</taxon>
        <taxon>Chloroflexales</taxon>
        <taxon>Chloroflexineae</taxon>
        <taxon>Chloroflexaceae</taxon>
        <taxon>Chloroflexus</taxon>
    </lineage>
</organism>
<evidence type="ECO:0000256" key="5">
    <source>
        <dbReference type="SAM" id="MobiDB-lite"/>
    </source>
</evidence>
<evidence type="ECO:0000256" key="4">
    <source>
        <dbReference type="ARBA" id="ARBA00022729"/>
    </source>
</evidence>
<dbReference type="KEGG" id="cag:Cagg_0729"/>
<protein>
    <submittedName>
        <fullName evidence="7">Extracellular solute-binding protein family 1</fullName>
    </submittedName>
</protein>
<accession>B8G520</accession>
<feature type="chain" id="PRO_5002869980" evidence="6">
    <location>
        <begin position="23"/>
        <end position="443"/>
    </location>
</feature>
<dbReference type="Proteomes" id="UP000002508">
    <property type="component" value="Chromosome"/>
</dbReference>
<keyword evidence="3" id="KW-0813">Transport</keyword>
<dbReference type="Pfam" id="PF01547">
    <property type="entry name" value="SBP_bac_1"/>
    <property type="match status" value="1"/>
</dbReference>
<proteinExistence type="inferred from homology"/>
<keyword evidence="8" id="KW-1185">Reference proteome</keyword>
<comment type="subcellular location">
    <subcellularLocation>
        <location evidence="1">Cell envelope</location>
    </subcellularLocation>
</comment>
<dbReference type="GO" id="GO:0030313">
    <property type="term" value="C:cell envelope"/>
    <property type="evidence" value="ECO:0007669"/>
    <property type="project" value="UniProtKB-SubCell"/>
</dbReference>
<evidence type="ECO:0000256" key="6">
    <source>
        <dbReference type="SAM" id="SignalP"/>
    </source>
</evidence>
<dbReference type="CDD" id="cd13585">
    <property type="entry name" value="PBP2_TMBP_like"/>
    <property type="match status" value="1"/>
</dbReference>